<keyword evidence="5" id="KW-0732">Signal</keyword>
<evidence type="ECO:0000259" key="6">
    <source>
        <dbReference type="Pfam" id="PF04864"/>
    </source>
</evidence>
<dbReference type="EMBL" id="VAHF01000011">
    <property type="protein sequence ID" value="TXG50222.1"/>
    <property type="molecule type" value="Genomic_DNA"/>
</dbReference>
<protein>
    <recommendedName>
        <fullName evidence="6">Alliinase C-terminal domain-containing protein</fullName>
    </recommendedName>
</protein>
<keyword evidence="4" id="KW-0663">Pyridoxal phosphate</keyword>
<dbReference type="Proteomes" id="UP000323000">
    <property type="component" value="Chromosome 11"/>
</dbReference>
<evidence type="ECO:0000313" key="7">
    <source>
        <dbReference type="EMBL" id="TXG50222.1"/>
    </source>
</evidence>
<name>A0A5C7H160_9ROSI</name>
<dbReference type="Gene3D" id="3.40.640.10">
    <property type="entry name" value="Type I PLP-dependent aspartate aminotransferase-like (Major domain)"/>
    <property type="match status" value="2"/>
</dbReference>
<dbReference type="AlphaFoldDB" id="A0A5C7H160"/>
<organism evidence="7 8">
    <name type="scientific">Acer yangbiense</name>
    <dbReference type="NCBI Taxonomy" id="1000413"/>
    <lineage>
        <taxon>Eukaryota</taxon>
        <taxon>Viridiplantae</taxon>
        <taxon>Streptophyta</taxon>
        <taxon>Embryophyta</taxon>
        <taxon>Tracheophyta</taxon>
        <taxon>Spermatophyta</taxon>
        <taxon>Magnoliopsida</taxon>
        <taxon>eudicotyledons</taxon>
        <taxon>Gunneridae</taxon>
        <taxon>Pentapetalae</taxon>
        <taxon>rosids</taxon>
        <taxon>malvids</taxon>
        <taxon>Sapindales</taxon>
        <taxon>Sapindaceae</taxon>
        <taxon>Hippocastanoideae</taxon>
        <taxon>Acereae</taxon>
        <taxon>Acer</taxon>
    </lineage>
</organism>
<dbReference type="Pfam" id="PF04864">
    <property type="entry name" value="Alliinase_C"/>
    <property type="match status" value="2"/>
</dbReference>
<evidence type="ECO:0000256" key="3">
    <source>
        <dbReference type="ARBA" id="ARBA00022576"/>
    </source>
</evidence>
<comment type="cofactor">
    <cofactor evidence="1">
        <name>pyridoxal 5'-phosphate</name>
        <dbReference type="ChEBI" id="CHEBI:597326"/>
    </cofactor>
</comment>
<keyword evidence="3" id="KW-0808">Transferase</keyword>
<sequence length="397" mass="44659">MEKIFGVLSMKHLLLVSVALNVSLILRVIDGSEKEILNSEKVHVCKNMQLFLSSSSSSLFASTGIEAQDGWERVINLDRGDPLMYEKYWQQMGDKTTIVIPGWQSLSYFSNVSNICWFLEPKFAKEVVRLHKVVGNAITKNHHIVVGTGSSQLFKAALYALSANDASKTVYPSITDFVKSGLQGILVHDLAYYWPQYTSISFPANHDLMLFTVSTITGHAGMRIGWAIVKDKEVAKKMTKYIELNTFGVSRDSQLRAAKVLKVVSKSCTEPSSSSEDESFFEFSHHQLATRWKLLRLAVQKSGQFSLPEFSPQNCTFLGREFKPQPAFAWLKCEHQKVNDCESFLRSKNILTRSGKQFGFSSKYVRTSMIIAITIVPIDDQLPKIQCLAKDDELGCQ</sequence>
<keyword evidence="8" id="KW-1185">Reference proteome</keyword>
<evidence type="ECO:0000256" key="5">
    <source>
        <dbReference type="SAM" id="SignalP"/>
    </source>
</evidence>
<evidence type="ECO:0000256" key="1">
    <source>
        <dbReference type="ARBA" id="ARBA00001933"/>
    </source>
</evidence>
<evidence type="ECO:0000256" key="4">
    <source>
        <dbReference type="ARBA" id="ARBA00022898"/>
    </source>
</evidence>
<keyword evidence="3" id="KW-0032">Aminotransferase</keyword>
<accession>A0A5C7H160</accession>
<feature type="signal peptide" evidence="5">
    <location>
        <begin position="1"/>
        <end position="31"/>
    </location>
</feature>
<reference evidence="8" key="1">
    <citation type="journal article" date="2019" name="Gigascience">
        <title>De novo genome assembly of the endangered Acer yangbiense, a plant species with extremely small populations endemic to Yunnan Province, China.</title>
        <authorList>
            <person name="Yang J."/>
            <person name="Wariss H.M."/>
            <person name="Tao L."/>
            <person name="Zhang R."/>
            <person name="Yun Q."/>
            <person name="Hollingsworth P."/>
            <person name="Dao Z."/>
            <person name="Luo G."/>
            <person name="Guo H."/>
            <person name="Ma Y."/>
            <person name="Sun W."/>
        </authorList>
    </citation>
    <scope>NUCLEOTIDE SEQUENCE [LARGE SCALE GENOMIC DNA]</scope>
    <source>
        <strain evidence="8">cv. Malutang</strain>
    </source>
</reference>
<evidence type="ECO:0000256" key="2">
    <source>
        <dbReference type="ARBA" id="ARBA00006312"/>
    </source>
</evidence>
<feature type="domain" description="Alliinase C-terminal" evidence="6">
    <location>
        <begin position="180"/>
        <end position="370"/>
    </location>
</feature>
<dbReference type="SUPFAM" id="SSF53383">
    <property type="entry name" value="PLP-dependent transferases"/>
    <property type="match status" value="1"/>
</dbReference>
<dbReference type="GO" id="GO:0016846">
    <property type="term" value="F:carbon-sulfur lyase activity"/>
    <property type="evidence" value="ECO:0007669"/>
    <property type="project" value="InterPro"/>
</dbReference>
<comment type="caution">
    <text evidence="7">The sequence shown here is derived from an EMBL/GenBank/DDBJ whole genome shotgun (WGS) entry which is preliminary data.</text>
</comment>
<gene>
    <name evidence="7" type="ORF">EZV62_022746</name>
</gene>
<dbReference type="PANTHER" id="PTHR43795:SF22">
    <property type="entry name" value="TRYPTOPHAN AMINOTRANSFERASE-RELATED PROTEIN 2"/>
    <property type="match status" value="1"/>
</dbReference>
<evidence type="ECO:0000313" key="8">
    <source>
        <dbReference type="Proteomes" id="UP000323000"/>
    </source>
</evidence>
<feature type="chain" id="PRO_5023143709" description="Alliinase C-terminal domain-containing protein" evidence="5">
    <location>
        <begin position="32"/>
        <end position="397"/>
    </location>
</feature>
<dbReference type="InterPro" id="IPR015421">
    <property type="entry name" value="PyrdxlP-dep_Trfase_major"/>
</dbReference>
<dbReference type="InterPro" id="IPR037029">
    <property type="entry name" value="Alliinase_N_sf"/>
</dbReference>
<dbReference type="InterPro" id="IPR006948">
    <property type="entry name" value="Alliinase_C"/>
</dbReference>
<dbReference type="Gene3D" id="3.90.1150.10">
    <property type="entry name" value="Aspartate Aminotransferase, domain 1"/>
    <property type="match status" value="1"/>
</dbReference>
<dbReference type="GO" id="GO:0008483">
    <property type="term" value="F:transaminase activity"/>
    <property type="evidence" value="ECO:0007669"/>
    <property type="project" value="UniProtKB-KW"/>
</dbReference>
<comment type="similarity">
    <text evidence="2">Belongs to the alliinase family.</text>
</comment>
<proteinExistence type="inferred from homology"/>
<dbReference type="InterPro" id="IPR015424">
    <property type="entry name" value="PyrdxlP-dep_Trfase"/>
</dbReference>
<dbReference type="Gene3D" id="2.10.25.30">
    <property type="entry name" value="EGF-like, alliinase"/>
    <property type="match status" value="1"/>
</dbReference>
<dbReference type="PANTHER" id="PTHR43795">
    <property type="entry name" value="BIFUNCTIONAL ASPARTATE AMINOTRANSFERASE AND GLUTAMATE/ASPARTATE-PREPHENATE AMINOTRANSFERASE-RELATED"/>
    <property type="match status" value="1"/>
</dbReference>
<dbReference type="InterPro" id="IPR015422">
    <property type="entry name" value="PyrdxlP-dep_Trfase_small"/>
</dbReference>
<dbReference type="OrthoDB" id="2020362at2759"/>
<dbReference type="InterPro" id="IPR050478">
    <property type="entry name" value="Ethylene_sulfur-biosynth"/>
</dbReference>
<feature type="domain" description="Alliinase C-terminal" evidence="6">
    <location>
        <begin position="75"/>
        <end position="169"/>
    </location>
</feature>
<dbReference type="GO" id="GO:0006520">
    <property type="term" value="P:amino acid metabolic process"/>
    <property type="evidence" value="ECO:0007669"/>
    <property type="project" value="TreeGrafter"/>
</dbReference>